<dbReference type="GO" id="GO:0016887">
    <property type="term" value="F:ATP hydrolysis activity"/>
    <property type="evidence" value="ECO:0007669"/>
    <property type="project" value="InterPro"/>
</dbReference>
<evidence type="ECO:0000256" key="8">
    <source>
        <dbReference type="ARBA" id="ARBA00022967"/>
    </source>
</evidence>
<keyword evidence="6" id="KW-0547">Nucleotide-binding</keyword>
<keyword evidence="4" id="KW-0997">Cell inner membrane</keyword>
<keyword evidence="11" id="KW-0046">Antibiotic resistance</keyword>
<comment type="subcellular location">
    <subcellularLocation>
        <location evidence="1">Cell inner membrane</location>
        <topology evidence="1">Multi-pass membrane protein</topology>
    </subcellularLocation>
</comment>
<evidence type="ECO:0000256" key="10">
    <source>
        <dbReference type="ARBA" id="ARBA00023136"/>
    </source>
</evidence>
<dbReference type="PANTHER" id="PTHR30572:SF4">
    <property type="entry name" value="ABC TRANSPORTER PERMEASE YTRF"/>
    <property type="match status" value="1"/>
</dbReference>
<gene>
    <name evidence="16" type="ORF">FHS55_001261</name>
</gene>
<dbReference type="GO" id="GO:0022857">
    <property type="term" value="F:transmembrane transporter activity"/>
    <property type="evidence" value="ECO:0007669"/>
    <property type="project" value="UniProtKB-ARBA"/>
</dbReference>
<organism evidence="16 17">
    <name type="scientific">Ancylobacter tetraedralis</name>
    <dbReference type="NCBI Taxonomy" id="217068"/>
    <lineage>
        <taxon>Bacteria</taxon>
        <taxon>Pseudomonadati</taxon>
        <taxon>Pseudomonadota</taxon>
        <taxon>Alphaproteobacteria</taxon>
        <taxon>Hyphomicrobiales</taxon>
        <taxon>Xanthobacteraceae</taxon>
        <taxon>Ancylobacter</taxon>
    </lineage>
</organism>
<proteinExistence type="inferred from homology"/>
<feature type="transmembrane region" description="Helical" evidence="14">
    <location>
        <begin position="563"/>
        <end position="588"/>
    </location>
</feature>
<dbReference type="InterPro" id="IPR027417">
    <property type="entry name" value="P-loop_NTPase"/>
</dbReference>
<evidence type="ECO:0000313" key="17">
    <source>
        <dbReference type="Proteomes" id="UP000533469"/>
    </source>
</evidence>
<keyword evidence="8" id="KW-1278">Translocase</keyword>
<accession>A0A839Z7X8</accession>
<evidence type="ECO:0000256" key="1">
    <source>
        <dbReference type="ARBA" id="ARBA00004429"/>
    </source>
</evidence>
<evidence type="ECO:0000256" key="13">
    <source>
        <dbReference type="ARBA" id="ARBA00038388"/>
    </source>
</evidence>
<comment type="similarity">
    <text evidence="13">Belongs to the ABC transporter superfamily. Macrolide exporter (TC 3.A.1.122) family.</text>
</comment>
<keyword evidence="5 14" id="KW-0812">Transmembrane</keyword>
<dbReference type="PROSITE" id="PS50893">
    <property type="entry name" value="ABC_TRANSPORTER_2"/>
    <property type="match status" value="1"/>
</dbReference>
<comment type="caution">
    <text evidence="16">The sequence shown here is derived from an EMBL/GenBank/DDBJ whole genome shotgun (WGS) entry which is preliminary data.</text>
</comment>
<evidence type="ECO:0000256" key="3">
    <source>
        <dbReference type="ARBA" id="ARBA00022475"/>
    </source>
</evidence>
<feature type="transmembrane region" description="Helical" evidence="14">
    <location>
        <begin position="616"/>
        <end position="638"/>
    </location>
</feature>
<keyword evidence="7 16" id="KW-0067">ATP-binding</keyword>
<dbReference type="EC" id="3.6.3.-" evidence="16"/>
<dbReference type="InterPro" id="IPR003439">
    <property type="entry name" value="ABC_transporter-like_ATP-bd"/>
</dbReference>
<dbReference type="GO" id="GO:0005886">
    <property type="term" value="C:plasma membrane"/>
    <property type="evidence" value="ECO:0007669"/>
    <property type="project" value="UniProtKB-SubCell"/>
</dbReference>
<dbReference type="Pfam" id="PF00005">
    <property type="entry name" value="ABC_tran"/>
    <property type="match status" value="1"/>
</dbReference>
<evidence type="ECO:0000256" key="11">
    <source>
        <dbReference type="ARBA" id="ARBA00023251"/>
    </source>
</evidence>
<dbReference type="Gene3D" id="3.40.50.300">
    <property type="entry name" value="P-loop containing nucleotide triphosphate hydrolases"/>
    <property type="match status" value="1"/>
</dbReference>
<protein>
    <submittedName>
        <fullName evidence="16">Macrolide transport system ATP-binding/permease protein</fullName>
        <ecNumber evidence="16">3.6.3.-</ecNumber>
    </submittedName>
</protein>
<dbReference type="AlphaFoldDB" id="A0A839Z7X8"/>
<evidence type="ECO:0000256" key="12">
    <source>
        <dbReference type="ARBA" id="ARBA00038076"/>
    </source>
</evidence>
<name>A0A839Z7X8_9HYPH</name>
<dbReference type="FunFam" id="3.40.50.300:FF:000032">
    <property type="entry name" value="Export ABC transporter ATP-binding protein"/>
    <property type="match status" value="1"/>
</dbReference>
<feature type="transmembrane region" description="Helical" evidence="14">
    <location>
        <begin position="310"/>
        <end position="333"/>
    </location>
</feature>
<dbReference type="Pfam" id="PF12704">
    <property type="entry name" value="MacB_PCD"/>
    <property type="match status" value="1"/>
</dbReference>
<evidence type="ECO:0000256" key="5">
    <source>
        <dbReference type="ARBA" id="ARBA00022692"/>
    </source>
</evidence>
<evidence type="ECO:0000256" key="14">
    <source>
        <dbReference type="SAM" id="Phobius"/>
    </source>
</evidence>
<dbReference type="InterPro" id="IPR017911">
    <property type="entry name" value="MacB-like_ATP-bd"/>
</dbReference>
<feature type="domain" description="ABC transporter" evidence="15">
    <location>
        <begin position="46"/>
        <end position="284"/>
    </location>
</feature>
<sequence>MEEVARPAPTPAPTPAPGPVCRLDAEEEIARRAAASATGAALRPMVELDDVSRIYPNGESVVRALDRVSLTIMPGEFVAIMGQSGSGKSTLMNIIGCLDRPSAGAYRVDGVDVAALDKDALAALRCSTFGFVFQRYNLLPTLTAAENVEIPSIYAGAAKEPRVERAHVLLERLGLGDRSAHRPGQLSGGQQQRVSIARALMNAAPIILADEPTGALDSRSGEEVLALLRELNGEGHTVILITHDPDVAAHARRVVRFQDGRIVSDERREEEPARVPLPAVGPARRGGLARFVPDVAEAVRMAFSSMHANIFRTALTLLGIVIGVASVITMLAVGDGGKARVMERIAQIGTNLLIIRPGAVGVRSSGDNATLLPEDAEALRAVPGIADVAPERTGRYTLRFGSEDYFTTVTGTSADYLAARDWPIAKGVMFTADDVRAYAPVIVLGQTVATNLFGEDDPLGRYILVKNVPYEVIGILAARGANAFGQDQDDVALVPLSTGFVRIFGRRFVNSVTVKVENAADIPRVEADVTRIITDRHQAEDFQVRNTAQFLETAVETQNTLTLVLGCVAAISLLVAGIGVMNIMLVSVTERTREIGIRMATGARMSNIMLQFNTEALVVCGVGGAVGVALGIGVAVLLESLGVSIVLSLLPPLLAFGCAFLTGLIFGYLPARKAAGLDPVVALAYE</sequence>
<dbReference type="Pfam" id="PF02687">
    <property type="entry name" value="FtsX"/>
    <property type="match status" value="1"/>
</dbReference>
<evidence type="ECO:0000256" key="6">
    <source>
        <dbReference type="ARBA" id="ARBA00022741"/>
    </source>
</evidence>
<dbReference type="InterPro" id="IPR003838">
    <property type="entry name" value="ABC3_permease_C"/>
</dbReference>
<dbReference type="InterPro" id="IPR025857">
    <property type="entry name" value="MacB_PCD"/>
</dbReference>
<keyword evidence="2" id="KW-0813">Transport</keyword>
<keyword evidence="10 14" id="KW-0472">Membrane</keyword>
<dbReference type="PROSITE" id="PS00211">
    <property type="entry name" value="ABC_TRANSPORTER_1"/>
    <property type="match status" value="1"/>
</dbReference>
<evidence type="ECO:0000256" key="9">
    <source>
        <dbReference type="ARBA" id="ARBA00022989"/>
    </source>
</evidence>
<evidence type="ECO:0000256" key="7">
    <source>
        <dbReference type="ARBA" id="ARBA00022840"/>
    </source>
</evidence>
<keyword evidence="17" id="KW-1185">Reference proteome</keyword>
<dbReference type="GO" id="GO:0046677">
    <property type="term" value="P:response to antibiotic"/>
    <property type="evidence" value="ECO:0007669"/>
    <property type="project" value="UniProtKB-KW"/>
</dbReference>
<dbReference type="InterPro" id="IPR003593">
    <property type="entry name" value="AAA+_ATPase"/>
</dbReference>
<evidence type="ECO:0000256" key="4">
    <source>
        <dbReference type="ARBA" id="ARBA00022519"/>
    </source>
</evidence>
<evidence type="ECO:0000259" key="15">
    <source>
        <dbReference type="PROSITE" id="PS50893"/>
    </source>
</evidence>
<dbReference type="SUPFAM" id="SSF52540">
    <property type="entry name" value="P-loop containing nucleoside triphosphate hydrolases"/>
    <property type="match status" value="1"/>
</dbReference>
<dbReference type="SMART" id="SM00382">
    <property type="entry name" value="AAA"/>
    <property type="match status" value="1"/>
</dbReference>
<dbReference type="InterPro" id="IPR017871">
    <property type="entry name" value="ABC_transporter-like_CS"/>
</dbReference>
<evidence type="ECO:0000256" key="2">
    <source>
        <dbReference type="ARBA" id="ARBA00022448"/>
    </source>
</evidence>
<keyword evidence="3" id="KW-1003">Cell membrane</keyword>
<dbReference type="PANTHER" id="PTHR30572">
    <property type="entry name" value="MEMBRANE COMPONENT OF TRANSPORTER-RELATED"/>
    <property type="match status" value="1"/>
</dbReference>
<dbReference type="GO" id="GO:0005524">
    <property type="term" value="F:ATP binding"/>
    <property type="evidence" value="ECO:0007669"/>
    <property type="project" value="UniProtKB-KW"/>
</dbReference>
<dbReference type="CDD" id="cd03255">
    <property type="entry name" value="ABC_MJ0796_LolCDE_FtsE"/>
    <property type="match status" value="1"/>
</dbReference>
<keyword evidence="9 14" id="KW-1133">Transmembrane helix</keyword>
<reference evidence="16 17" key="1">
    <citation type="submission" date="2020-08" db="EMBL/GenBank/DDBJ databases">
        <title>Genomic Encyclopedia of Type Strains, Phase IV (KMG-IV): sequencing the most valuable type-strain genomes for metagenomic binning, comparative biology and taxonomic classification.</title>
        <authorList>
            <person name="Goeker M."/>
        </authorList>
    </citation>
    <scope>NUCLEOTIDE SEQUENCE [LARGE SCALE GENOMIC DNA]</scope>
    <source>
        <strain evidence="16 17">DSM 5895</strain>
    </source>
</reference>
<dbReference type="GO" id="GO:0098796">
    <property type="term" value="C:membrane protein complex"/>
    <property type="evidence" value="ECO:0007669"/>
    <property type="project" value="UniProtKB-ARBA"/>
</dbReference>
<comment type="similarity">
    <text evidence="12">Belongs to the ABC-4 integral membrane protein family.</text>
</comment>
<keyword evidence="16" id="KW-0378">Hydrolase</keyword>
<dbReference type="InterPro" id="IPR050250">
    <property type="entry name" value="Macrolide_Exporter_MacB"/>
</dbReference>
<dbReference type="EMBL" id="JACICD010000002">
    <property type="protein sequence ID" value="MBB3770666.1"/>
    <property type="molecule type" value="Genomic_DNA"/>
</dbReference>
<evidence type="ECO:0000313" key="16">
    <source>
        <dbReference type="EMBL" id="MBB3770666.1"/>
    </source>
</evidence>
<dbReference type="Proteomes" id="UP000533469">
    <property type="component" value="Unassembled WGS sequence"/>
</dbReference>
<feature type="transmembrane region" description="Helical" evidence="14">
    <location>
        <begin position="644"/>
        <end position="669"/>
    </location>
</feature>